<dbReference type="AlphaFoldDB" id="A0A0G0HRJ2"/>
<keyword evidence="1" id="KW-0472">Membrane</keyword>
<dbReference type="Proteomes" id="UP000034603">
    <property type="component" value="Unassembled WGS sequence"/>
</dbReference>
<organism evidence="3 4">
    <name type="scientific">Candidatus Woesebacteria bacterium GW2011_GWA1_37_8</name>
    <dbReference type="NCBI Taxonomy" id="1618546"/>
    <lineage>
        <taxon>Bacteria</taxon>
        <taxon>Candidatus Woeseibacteriota</taxon>
    </lineage>
</organism>
<sequence length="217" mass="25311">MHNYTIMVILKSKLTPVFIIAAAFLLSICFYNLLPQRIVSHWGLYGEPNGMSDKSIALFMMPIIGTFMYILFLFIPKLDPLKKNIKSFEGQFNIFINGILFFLFYIHTLMIVWNTGYQFNFILFLTPAFSLLTYSIGILLEKAKRNWFIGIRTPWTLSSDKVWDKTHKLGSKLYKYAAVFPLLGIVFQNYAFYLTIFSLVGVSLYLVVYSYLEFKKE</sequence>
<feature type="transmembrane region" description="Helical" evidence="1">
    <location>
        <begin position="196"/>
        <end position="212"/>
    </location>
</feature>
<evidence type="ECO:0000313" key="3">
    <source>
        <dbReference type="EMBL" id="KKQ45778.1"/>
    </source>
</evidence>
<dbReference type="InterPro" id="IPR025962">
    <property type="entry name" value="SdpI/YhfL"/>
</dbReference>
<dbReference type="PIRSF" id="PIRSF038959">
    <property type="entry name" value="SdpI"/>
    <property type="match status" value="1"/>
</dbReference>
<dbReference type="PANTHER" id="PTHR37810:SF5">
    <property type="entry name" value="IMMUNITY PROTEIN SDPI"/>
    <property type="match status" value="1"/>
</dbReference>
<protein>
    <recommendedName>
        <fullName evidence="2">DUF1648 domain-containing protein</fullName>
    </recommendedName>
</protein>
<reference evidence="3 4" key="1">
    <citation type="journal article" date="2015" name="Nature">
        <title>rRNA introns, odd ribosomes, and small enigmatic genomes across a large radiation of phyla.</title>
        <authorList>
            <person name="Brown C.T."/>
            <person name="Hug L.A."/>
            <person name="Thomas B.C."/>
            <person name="Sharon I."/>
            <person name="Castelle C.J."/>
            <person name="Singh A."/>
            <person name="Wilkins M.J."/>
            <person name="Williams K.H."/>
            <person name="Banfield J.F."/>
        </authorList>
    </citation>
    <scope>NUCLEOTIDE SEQUENCE [LARGE SCALE GENOMIC DNA]</scope>
</reference>
<dbReference type="GO" id="GO:0009636">
    <property type="term" value="P:response to toxic substance"/>
    <property type="evidence" value="ECO:0007669"/>
    <property type="project" value="TreeGrafter"/>
</dbReference>
<keyword evidence="1" id="KW-1133">Transmembrane helix</keyword>
<feature type="transmembrane region" description="Helical" evidence="1">
    <location>
        <begin position="94"/>
        <end position="113"/>
    </location>
</feature>
<feature type="transmembrane region" description="Helical" evidence="1">
    <location>
        <begin position="14"/>
        <end position="34"/>
    </location>
</feature>
<comment type="caution">
    <text evidence="3">The sequence shown here is derived from an EMBL/GenBank/DDBJ whole genome shotgun (WGS) entry which is preliminary data.</text>
</comment>
<keyword evidence="1" id="KW-0812">Transmembrane</keyword>
<dbReference type="Pfam" id="PF07853">
    <property type="entry name" value="DUF1648"/>
    <property type="match status" value="1"/>
</dbReference>
<dbReference type="EMBL" id="LBTR01000009">
    <property type="protein sequence ID" value="KKQ45778.1"/>
    <property type="molecule type" value="Genomic_DNA"/>
</dbReference>
<feature type="transmembrane region" description="Helical" evidence="1">
    <location>
        <begin position="119"/>
        <end position="140"/>
    </location>
</feature>
<feature type="domain" description="DUF1648" evidence="2">
    <location>
        <begin position="19"/>
        <end position="65"/>
    </location>
</feature>
<dbReference type="Pfam" id="PF13630">
    <property type="entry name" value="SdpI"/>
    <property type="match status" value="1"/>
</dbReference>
<evidence type="ECO:0000259" key="2">
    <source>
        <dbReference type="Pfam" id="PF07853"/>
    </source>
</evidence>
<dbReference type="InterPro" id="IPR012867">
    <property type="entry name" value="DUF1648"/>
</dbReference>
<gene>
    <name evidence="3" type="ORF">US62_C0009G0009</name>
</gene>
<proteinExistence type="predicted"/>
<name>A0A0G0HRJ2_9BACT</name>
<accession>A0A0G0HRJ2</accession>
<dbReference type="InterPro" id="IPR026272">
    <property type="entry name" value="SdpI"/>
</dbReference>
<evidence type="ECO:0000256" key="1">
    <source>
        <dbReference type="SAM" id="Phobius"/>
    </source>
</evidence>
<evidence type="ECO:0000313" key="4">
    <source>
        <dbReference type="Proteomes" id="UP000034603"/>
    </source>
</evidence>
<feature type="transmembrane region" description="Helical" evidence="1">
    <location>
        <begin position="54"/>
        <end position="74"/>
    </location>
</feature>
<dbReference type="PANTHER" id="PTHR37810">
    <property type="entry name" value="IMMUNITY PROTEIN SDPI"/>
    <property type="match status" value="1"/>
</dbReference>